<reference evidence="1 2" key="1">
    <citation type="submission" date="2020-03" db="EMBL/GenBank/DDBJ databases">
        <title>Draft genome sequence of environmentally isolated violet-colored cultures.</title>
        <authorList>
            <person name="Wilson H.S."/>
        </authorList>
    </citation>
    <scope>NUCLEOTIDE SEQUENCE [LARGE SCALE GENOMIC DNA]</scope>
    <source>
        <strain evidence="1 2">HSC-16F04</strain>
    </source>
</reference>
<gene>
    <name evidence="1" type="ORF">HA050_11620</name>
</gene>
<comment type="caution">
    <text evidence="1">The sequence shown here is derived from an EMBL/GenBank/DDBJ whole genome shotgun (WGS) entry which is preliminary data.</text>
</comment>
<keyword evidence="2" id="KW-1185">Reference proteome</keyword>
<dbReference type="RefSeq" id="WP_166826101.1">
    <property type="nucleotide sequence ID" value="NZ_JAAOLX010000005.1"/>
</dbReference>
<dbReference type="Proteomes" id="UP000712570">
    <property type="component" value="Unassembled WGS sequence"/>
</dbReference>
<proteinExistence type="predicted"/>
<evidence type="ECO:0000313" key="2">
    <source>
        <dbReference type="Proteomes" id="UP000712570"/>
    </source>
</evidence>
<dbReference type="EMBL" id="JAAOLX010000005">
    <property type="protein sequence ID" value="NHQ86766.1"/>
    <property type="molecule type" value="Genomic_DNA"/>
</dbReference>
<evidence type="ECO:0000313" key="1">
    <source>
        <dbReference type="EMBL" id="NHQ86766.1"/>
    </source>
</evidence>
<accession>A0ABX0KSD9</accession>
<name>A0ABX0KSD9_9NEIS</name>
<sequence>MSINSKRVISIIPVETSSTDAIRMAVREVGQFLGLFYPAALIAQHEVAEKITGQWLSRIQAFHNGDDFLQLVRDYLQSILSGGERSKTSDSLAYYFSGFMPTYGASCTLIDMVYDGREWSEIKAFMHHIGYGDARKYIEEFDYKGAQTKIKSEHKAWLDILKQQDTALHLAQNGPPVQLAFAPSPSYLPTMTDVPLEPMTMPKTAAAPSRLASMARIALSPAMIGLLLLTIPGNAMQEDTEQQELDRMAQRETRRKKLAEEKKKLIILEVTQANTATSNTTNNRCTDQVDQNKKNGAECENDGYGIMEKSLLYKRLIDPPKGKGLDGLFEKPEQEKNKPSPFPALVTQPKSGKIIFIPAETRPPNIEYSWDEKFPFPAYPRFVVFEAKNIAKHFDEKDTEGIKKEAKNRLKNTCDGQQMGTVWTEKRIPTALQKDKSRSREESTDIRKSIVKSGYSRWIFICLPGPLGDTKVGKLYIFIDVEAAGIDLESAVAKPRKPKSTDSNNTEF</sequence>
<protein>
    <submittedName>
        <fullName evidence="1">Uncharacterized protein</fullName>
    </submittedName>
</protein>
<organism evidence="1 2">
    <name type="scientific">Iodobacter violaceini</name>
    <dbReference type="NCBI Taxonomy" id="3044271"/>
    <lineage>
        <taxon>Bacteria</taxon>
        <taxon>Pseudomonadati</taxon>
        <taxon>Pseudomonadota</taxon>
        <taxon>Betaproteobacteria</taxon>
        <taxon>Neisseriales</taxon>
        <taxon>Chitinibacteraceae</taxon>
        <taxon>Iodobacter</taxon>
    </lineage>
</organism>